<dbReference type="EMBL" id="MT774394">
    <property type="protein sequence ID" value="QOR59847.1"/>
    <property type="molecule type" value="Genomic_DNA"/>
</dbReference>
<sequence>MESVIEKLGKVSVTVEKDYHNSEKEYNKLTIVEEQGAFKTYISRKPVPIGIELTNREYWIPFSGVLESITFDYLKFKRDYASGNALEDNSIITRHILDRNIERIKIALKAISEEEINDDAVIERTIKDRNVTSNKIAQENILTEHFAKKSVVTAILADYAVTAIKLADNSVTTRTIVNENVTDTKLANDAVTTRSISKESITQEKLANNSIATRSLIDENVTKEKLAINSVSESKIVDKNVTNRKIADSTIEIEKLSATLRETIKAATGVPGDLANDITKLMRKVFPLEVIVNITPTALQEKGTSTEITITWSAKVEGEIVNPASVFVNEQDVTEQTSYKETVSDSKNFNIEITAEGRVTSITKSITYVYPIFTGFNAATEFTESLPDSLTKLELRSSLGIITDTKSNTSTSNYYWIVSPYKVNNVVTSGISIINDFIYTTAEYKGTTYHCYRLNAPSSTDTFIFTIS</sequence>
<evidence type="ECO:0000313" key="2">
    <source>
        <dbReference type="Proteomes" id="UP000593898"/>
    </source>
</evidence>
<keyword evidence="2" id="KW-1185">Reference proteome</keyword>
<dbReference type="GeneID" id="65130463"/>
<accession>A0A7M1RZJ0</accession>
<evidence type="ECO:0000313" key="1">
    <source>
        <dbReference type="EMBL" id="QOR59847.1"/>
    </source>
</evidence>
<dbReference type="RefSeq" id="YP_010112005.1">
    <property type="nucleotide sequence ID" value="NC_055887.1"/>
</dbReference>
<dbReference type="Proteomes" id="UP000593898">
    <property type="component" value="Segment"/>
</dbReference>
<organism evidence="1 2">
    <name type="scientific">uncultured phage cr271_1</name>
    <dbReference type="NCBI Taxonomy" id="2772078"/>
    <lineage>
        <taxon>Viruses</taxon>
        <taxon>Duplodnaviria</taxon>
        <taxon>Heunggongvirae</taxon>
        <taxon>Uroviricota</taxon>
        <taxon>Caudoviricetes</taxon>
        <taxon>Crassvirales</taxon>
        <taxon>Intestiviridae</taxon>
        <taxon>Obtuvirinae</taxon>
        <taxon>Hacihdavirus</taxon>
        <taxon>Hacihdavirus animalis</taxon>
    </lineage>
</organism>
<evidence type="ECO:0008006" key="3">
    <source>
        <dbReference type="Google" id="ProtNLM"/>
    </source>
</evidence>
<reference evidence="1 2" key="1">
    <citation type="submission" date="2020-07" db="EMBL/GenBank/DDBJ databases">
        <title>Taxonomic proposal: Crassvirales, a new order of highly abundant and diverse bacterial viruses.</title>
        <authorList>
            <person name="Shkoporov A.N."/>
            <person name="Stockdale S.R."/>
            <person name="Guerin E."/>
            <person name="Ross R.P."/>
            <person name="Hill C."/>
        </authorList>
    </citation>
    <scope>NUCLEOTIDE SEQUENCE [LARGE SCALE GENOMIC DNA]</scope>
</reference>
<proteinExistence type="predicted"/>
<dbReference type="KEGG" id="vg:65130463"/>
<protein>
    <recommendedName>
        <fullName evidence="3">Tail fiber protein</fullName>
    </recommendedName>
</protein>
<name>A0A7M1RZJ0_9CAUD</name>